<feature type="region of interest" description="Disordered" evidence="8">
    <location>
        <begin position="239"/>
        <end position="420"/>
    </location>
</feature>
<feature type="region of interest" description="Disordered" evidence="8">
    <location>
        <begin position="655"/>
        <end position="762"/>
    </location>
</feature>
<feature type="compositionally biased region" description="Polar residues" evidence="8">
    <location>
        <begin position="1269"/>
        <end position="1280"/>
    </location>
</feature>
<evidence type="ECO:0000256" key="1">
    <source>
        <dbReference type="ARBA" id="ARBA00004123"/>
    </source>
</evidence>
<keyword evidence="7" id="KW-0539">Nucleus</keyword>
<dbReference type="GO" id="GO:0007059">
    <property type="term" value="P:chromosome segregation"/>
    <property type="evidence" value="ECO:0007669"/>
    <property type="project" value="UniProtKB-KW"/>
</dbReference>
<reference evidence="10" key="1">
    <citation type="submission" date="2022-07" db="EMBL/GenBank/DDBJ databases">
        <title>Fungi with potential for degradation of polypropylene.</title>
        <authorList>
            <person name="Gostincar C."/>
        </authorList>
    </citation>
    <scope>NUCLEOTIDE SEQUENCE</scope>
    <source>
        <strain evidence="10">EXF-13287</strain>
    </source>
</reference>
<feature type="region of interest" description="Disordered" evidence="8">
    <location>
        <begin position="1195"/>
        <end position="1280"/>
    </location>
</feature>
<feature type="compositionally biased region" description="Low complexity" evidence="8">
    <location>
        <begin position="461"/>
        <end position="471"/>
    </location>
</feature>
<dbReference type="PANTHER" id="PTHR13142">
    <property type="entry name" value="INNER CENTROMERE PROTEIN"/>
    <property type="match status" value="1"/>
</dbReference>
<feature type="compositionally biased region" description="Low complexity" evidence="8">
    <location>
        <begin position="317"/>
        <end position="326"/>
    </location>
</feature>
<evidence type="ECO:0000313" key="10">
    <source>
        <dbReference type="EMBL" id="KAJ9144788.1"/>
    </source>
</evidence>
<feature type="compositionally biased region" description="Acidic residues" evidence="8">
    <location>
        <begin position="385"/>
        <end position="404"/>
    </location>
</feature>
<feature type="compositionally biased region" description="Low complexity" evidence="8">
    <location>
        <begin position="936"/>
        <end position="948"/>
    </location>
</feature>
<evidence type="ECO:0000256" key="2">
    <source>
        <dbReference type="ARBA" id="ARBA00004186"/>
    </source>
</evidence>
<dbReference type="Pfam" id="PF03941">
    <property type="entry name" value="INCENP_ARK-bind"/>
    <property type="match status" value="1"/>
</dbReference>
<keyword evidence="11" id="KW-1185">Reference proteome</keyword>
<feature type="compositionally biased region" description="Polar residues" evidence="8">
    <location>
        <begin position="434"/>
        <end position="451"/>
    </location>
</feature>
<evidence type="ECO:0000256" key="3">
    <source>
        <dbReference type="ARBA" id="ARBA00010042"/>
    </source>
</evidence>
<feature type="compositionally biased region" description="Polar residues" evidence="8">
    <location>
        <begin position="1066"/>
        <end position="1079"/>
    </location>
</feature>
<protein>
    <submittedName>
        <fullName evidence="10">Inner centromere protein-related protein pic1</fullName>
    </submittedName>
</protein>
<feature type="compositionally biased region" description="Polar residues" evidence="8">
    <location>
        <begin position="1202"/>
        <end position="1214"/>
    </location>
</feature>
<dbReference type="PANTHER" id="PTHR13142:SF1">
    <property type="entry name" value="INNER CENTROMERE PROTEIN"/>
    <property type="match status" value="1"/>
</dbReference>
<feature type="compositionally biased region" description="Polar residues" evidence="8">
    <location>
        <begin position="889"/>
        <end position="913"/>
    </location>
</feature>
<feature type="region of interest" description="Disordered" evidence="8">
    <location>
        <begin position="779"/>
        <end position="1162"/>
    </location>
</feature>
<feature type="compositionally biased region" description="Basic and acidic residues" evidence="8">
    <location>
        <begin position="1108"/>
        <end position="1117"/>
    </location>
</feature>
<comment type="subcellular location">
    <subcellularLocation>
        <location evidence="2">Cytoplasm</location>
        <location evidence="2">Cytoskeleton</location>
        <location evidence="2">Spindle</location>
    </subcellularLocation>
    <subcellularLocation>
        <location evidence="1">Nucleus</location>
    </subcellularLocation>
</comment>
<gene>
    <name evidence="10" type="ORF">NKR19_g6316</name>
</gene>
<dbReference type="GO" id="GO:0005819">
    <property type="term" value="C:spindle"/>
    <property type="evidence" value="ECO:0007669"/>
    <property type="project" value="UniProtKB-SubCell"/>
</dbReference>
<evidence type="ECO:0000256" key="4">
    <source>
        <dbReference type="ARBA" id="ARBA00022490"/>
    </source>
</evidence>
<feature type="compositionally biased region" description="Low complexity" evidence="8">
    <location>
        <begin position="780"/>
        <end position="789"/>
    </location>
</feature>
<keyword evidence="4" id="KW-0963">Cytoplasm</keyword>
<accession>A0AA38REY0</accession>
<evidence type="ECO:0000259" key="9">
    <source>
        <dbReference type="Pfam" id="PF03941"/>
    </source>
</evidence>
<keyword evidence="5" id="KW-0159">Chromosome partition</keyword>
<feature type="compositionally biased region" description="Basic and acidic residues" evidence="8">
    <location>
        <begin position="956"/>
        <end position="1030"/>
    </location>
</feature>
<name>A0AA38REY0_9PEZI</name>
<keyword evidence="6" id="KW-0206">Cytoskeleton</keyword>
<dbReference type="InterPro" id="IPR005635">
    <property type="entry name" value="Inner_centromere_prot_ARK-bd"/>
</dbReference>
<feature type="compositionally biased region" description="Polar residues" evidence="8">
    <location>
        <begin position="1229"/>
        <end position="1240"/>
    </location>
</feature>
<dbReference type="CDD" id="cd22249">
    <property type="entry name" value="UDM1_RNF168_RNF169-like"/>
    <property type="match status" value="1"/>
</dbReference>
<feature type="compositionally biased region" description="Basic and acidic residues" evidence="8">
    <location>
        <begin position="242"/>
        <end position="253"/>
    </location>
</feature>
<sequence>MAAMRGGPRLAVGSAAWIEEQRSFARQVVTDVADEFSYSVKNELDWLNEHMADVFDENKKNIGDLFKTPGKLRGKTPRTVKKINLGEARVPLSNIFSATPKDAPNPFAVPNLGHAQKSKITIAEDAPDATTSKAASPYKTLPPPPEQQQQLPVSVPVADSGYHGSQTQDIDDVDMVAVDEPFQRPETAMDTIAATDFAASPTRTTAAPLTQASPTRASITETFESAREDQTRWVTANMTAKEAPHEPEIEKPATRPKPTTLPSPIRKPVPCSPVKSYTPQGSPIKASPTKAPAQTLVPRPVAAADEVDATVDDIRSPSDSSSPIRPVVRKSSLNFASLPAREPITSKKSLGARVSRVSHLDHTRSSYYHRQTGGKSLGANVAKDVDDDENDDMEDDHEAMDIDNDQVRMKEQVDSQVAIAAHNKTYTQRLQDQISMLGKSQPTQPRPSKSLANLLPPQQPSVPQQPQQAQPQPAPEAKPHSPAKQKLSVPAPGAFPEDDDDDWIAPPPTAAPSTSTASLRPDLTKSHSTDVMEGLHGTDTIGGSAFVLPKSRPTSPKKVPAVPERTTSAHGHSKSASVPSFPTMDNSATPKKTISVSNPTLNPVAEDGVLDSPPKSPSRSLRESPLKHVKNKLSSILKTSKGLLASSAALSAEGKASLMSPSTARLGMHAGPSTDSLRSVKASEPLYPELPQRIATPPIATSPVRNTGRKTRASVEREKKEAKEKERESKEKEKEAKEAKRVAEQMEKLEKEREKEREKARLFNMEREKITAMERQINEAKAQQKAAQADVATPARPKSPVKATRTSPRKIKAQKEAEAAAAAATARRAADDDMEMVDASAAMPPPPVPRPTTTPAATRGQALRRPTRPTQEVASKTKAAPTLIRVKPTSAQQGQFHPSNSVLGSTLQDTLGQPAQEPRRQLTSKPSHTSLHTKPSLQSLKSSVGSSGRPKALELAAKRKEQEEREAQRKKEAKQEMERKRAAMQEEERRKEQQRKLEMERQMEEERKLAEKAAQSKKDAQRQAAIERAKQTRAPPPAPRSQPATESNMADKGMSRPPSRLGSMIPQESSRPVNASLHTSKMAPKRTLPVEEDVRPAMQHSGPSYQAKEAKRMRMSEEFDEDIDTADSQRSVIRGPPVRPSGGFKKELPPKSQFANGYTTAPQGVSRDLFKTMVTSQHTVQAKAGHPLDTAQFSKGAIPFASNPNPAGASSTAHKTPARQLGVAAAKSTAKSAHQRSSPFGKQGDNISLPDIQTDDEDEDSDDDGRGSNKMQVASWTNSPDLRKILVGQETVDPMQVFGPPQPINMEEIFSKNKERFHKFRARTSSANWSGSDRLTEEDIRKDLQARDRMRREGGWSYELARDGLA</sequence>
<feature type="compositionally biased region" description="Pro residues" evidence="8">
    <location>
        <begin position="259"/>
        <end position="271"/>
    </location>
</feature>
<comment type="similarity">
    <text evidence="3">Belongs to the INCENP family.</text>
</comment>
<organism evidence="10 11">
    <name type="scientific">Coniochaeta hoffmannii</name>
    <dbReference type="NCBI Taxonomy" id="91930"/>
    <lineage>
        <taxon>Eukaryota</taxon>
        <taxon>Fungi</taxon>
        <taxon>Dikarya</taxon>
        <taxon>Ascomycota</taxon>
        <taxon>Pezizomycotina</taxon>
        <taxon>Sordariomycetes</taxon>
        <taxon>Sordariomycetidae</taxon>
        <taxon>Coniochaetales</taxon>
        <taxon>Coniochaetaceae</taxon>
        <taxon>Coniochaeta</taxon>
    </lineage>
</organism>
<feature type="compositionally biased region" description="Acidic residues" evidence="8">
    <location>
        <begin position="1253"/>
        <end position="1263"/>
    </location>
</feature>
<evidence type="ECO:0000256" key="5">
    <source>
        <dbReference type="ARBA" id="ARBA00022829"/>
    </source>
</evidence>
<feature type="region of interest" description="Disordered" evidence="8">
    <location>
        <begin position="434"/>
        <end position="627"/>
    </location>
</feature>
<feature type="compositionally biased region" description="Polar residues" evidence="8">
    <location>
        <begin position="565"/>
        <end position="601"/>
    </location>
</feature>
<evidence type="ECO:0000256" key="6">
    <source>
        <dbReference type="ARBA" id="ARBA00023212"/>
    </source>
</evidence>
<feature type="compositionally biased region" description="Polar residues" evidence="8">
    <location>
        <begin position="1153"/>
        <end position="1162"/>
    </location>
</feature>
<evidence type="ECO:0000256" key="7">
    <source>
        <dbReference type="ARBA" id="ARBA00023242"/>
    </source>
</evidence>
<comment type="caution">
    <text evidence="10">The sequence shown here is derived from an EMBL/GenBank/DDBJ whole genome shotgun (WGS) entry which is preliminary data.</text>
</comment>
<feature type="domain" description="Inner centromere protein ARK-binding" evidence="9">
    <location>
        <begin position="1251"/>
        <end position="1310"/>
    </location>
</feature>
<feature type="region of interest" description="Disordered" evidence="8">
    <location>
        <begin position="127"/>
        <end position="150"/>
    </location>
</feature>
<feature type="compositionally biased region" description="Basic and acidic residues" evidence="8">
    <location>
        <begin position="713"/>
        <end position="762"/>
    </location>
</feature>
<dbReference type="EMBL" id="JANBVN010000096">
    <property type="protein sequence ID" value="KAJ9144788.1"/>
    <property type="molecule type" value="Genomic_DNA"/>
</dbReference>
<evidence type="ECO:0000313" key="11">
    <source>
        <dbReference type="Proteomes" id="UP001174691"/>
    </source>
</evidence>
<proteinExistence type="inferred from homology"/>
<feature type="compositionally biased region" description="Pro residues" evidence="8">
    <location>
        <begin position="843"/>
        <end position="852"/>
    </location>
</feature>
<feature type="compositionally biased region" description="Polar residues" evidence="8">
    <location>
        <begin position="921"/>
        <end position="935"/>
    </location>
</feature>
<evidence type="ECO:0000256" key="8">
    <source>
        <dbReference type="SAM" id="MobiDB-lite"/>
    </source>
</evidence>
<dbReference type="Proteomes" id="UP001174691">
    <property type="component" value="Unassembled WGS sequence"/>
</dbReference>
<dbReference type="GO" id="GO:0005634">
    <property type="term" value="C:nucleus"/>
    <property type="evidence" value="ECO:0007669"/>
    <property type="project" value="UniProtKB-SubCell"/>
</dbReference>